<dbReference type="Gene3D" id="2.60.120.10">
    <property type="entry name" value="Jelly Rolls"/>
    <property type="match status" value="1"/>
</dbReference>
<keyword evidence="4" id="KW-1185">Reference proteome</keyword>
<dbReference type="AlphaFoldDB" id="A0A921NQN9"/>
<dbReference type="SUPFAM" id="SSF51182">
    <property type="entry name" value="RmlC-like cupins"/>
    <property type="match status" value="1"/>
</dbReference>
<comment type="caution">
    <text evidence="3">The sequence shown here is derived from an EMBL/GenBank/DDBJ whole genome shotgun (WGS) entry which is preliminary data.</text>
</comment>
<dbReference type="EMBL" id="APKE01000014">
    <property type="protein sequence ID" value="KAF0676582.1"/>
    <property type="molecule type" value="Genomic_DNA"/>
</dbReference>
<dbReference type="Proteomes" id="UP000698242">
    <property type="component" value="Unassembled WGS sequence"/>
</dbReference>
<gene>
    <name evidence="3" type="primary">chrR</name>
    <name evidence="3" type="ORF">PMES_01314</name>
</gene>
<dbReference type="CDD" id="cd20301">
    <property type="entry name" value="cupin_ChrR"/>
    <property type="match status" value="1"/>
</dbReference>
<dbReference type="InterPro" id="IPR012807">
    <property type="entry name" value="Anti-sigma_ChrR"/>
</dbReference>
<proteinExistence type="predicted"/>
<evidence type="ECO:0000259" key="2">
    <source>
        <dbReference type="Pfam" id="PF12973"/>
    </source>
</evidence>
<evidence type="ECO:0000313" key="4">
    <source>
        <dbReference type="Proteomes" id="UP000698242"/>
    </source>
</evidence>
<feature type="region of interest" description="Disordered" evidence="1">
    <location>
        <begin position="70"/>
        <end position="106"/>
    </location>
</feature>
<dbReference type="InterPro" id="IPR025979">
    <property type="entry name" value="ChrR-like_cupin_dom"/>
</dbReference>
<dbReference type="InterPro" id="IPR011051">
    <property type="entry name" value="RmlC_Cupin_sf"/>
</dbReference>
<sequence>MTDRDDTAGAPHAPAKHPGAALLSAYAAGTLSESFDLTIAAHVSLCDACRAEVMSFEALGGGLLETMPPAPLARAMPEPAADRRPQATPGMQEAAARDGDLPAPLERYAGTSSARLRWRAVGGGVMQIILKAEGPGRARLLRIPGGMAMPHHGHRGIELTLVLGGAFHDGTERFARGDMQVAAPALEHMPVAEEGQPCICLAVTDAPLRFTSLLPRLAQPFLRI</sequence>
<protein>
    <submittedName>
        <fullName evidence="3">Transcriptional activator ChrR</fullName>
    </submittedName>
</protein>
<dbReference type="InterPro" id="IPR014710">
    <property type="entry name" value="RmlC-like_jellyroll"/>
</dbReference>
<dbReference type="OrthoDB" id="2988517at2"/>
<organism evidence="3 4">
    <name type="scientific">Profundibacterium mesophilum KAUST100406-0324</name>
    <dbReference type="NCBI Taxonomy" id="1037889"/>
    <lineage>
        <taxon>Bacteria</taxon>
        <taxon>Pseudomonadati</taxon>
        <taxon>Pseudomonadota</taxon>
        <taxon>Alphaproteobacteria</taxon>
        <taxon>Rhodobacterales</taxon>
        <taxon>Roseobacteraceae</taxon>
        <taxon>Profundibacterium</taxon>
    </lineage>
</organism>
<dbReference type="InterPro" id="IPR041916">
    <property type="entry name" value="Anti_sigma_zinc_sf"/>
</dbReference>
<dbReference type="Pfam" id="PF12973">
    <property type="entry name" value="Cupin_7"/>
    <property type="match status" value="1"/>
</dbReference>
<evidence type="ECO:0000256" key="1">
    <source>
        <dbReference type="SAM" id="MobiDB-lite"/>
    </source>
</evidence>
<dbReference type="Gene3D" id="1.10.10.1320">
    <property type="entry name" value="Anti-sigma factor, zinc-finger domain"/>
    <property type="match status" value="1"/>
</dbReference>
<reference evidence="3" key="1">
    <citation type="submission" date="2013-03" db="EMBL/GenBank/DDBJ databases">
        <title>Genome Sequence of the Profundibacterium mesophilum strain KAUST100406-0324T from Red Sea, a novel genus in the family Rhodobacteraceae.</title>
        <authorList>
            <person name="Essack M."/>
            <person name="Alam I."/>
            <person name="Lafi F."/>
            <person name="Alawi W."/>
            <person name="Kamanu F."/>
            <person name="Al-Suwailem A."/>
            <person name="Lee O.O."/>
            <person name="Xu Y."/>
            <person name="Bajic V."/>
            <person name="Qian P.-Y."/>
            <person name="Archer J."/>
        </authorList>
    </citation>
    <scope>NUCLEOTIDE SEQUENCE</scope>
    <source>
        <strain evidence="3">KAUST100406-0324</strain>
    </source>
</reference>
<dbReference type="NCBIfam" id="TIGR02451">
    <property type="entry name" value="anti_sig_ChrR"/>
    <property type="match status" value="1"/>
</dbReference>
<accession>A0A921NQN9</accession>
<evidence type="ECO:0000313" key="3">
    <source>
        <dbReference type="EMBL" id="KAF0676582.1"/>
    </source>
</evidence>
<feature type="domain" description="ChrR-like cupin" evidence="2">
    <location>
        <begin position="113"/>
        <end position="202"/>
    </location>
</feature>
<dbReference type="RefSeq" id="WP_159964704.1">
    <property type="nucleotide sequence ID" value="NZ_APKE01000014.1"/>
</dbReference>
<name>A0A921NQN9_9RHOB</name>